<name>A0A7K0EQ07_9BACT</name>
<dbReference type="RefSeq" id="WP_154177273.1">
    <property type="nucleotide sequence ID" value="NZ_WJXZ01000013.1"/>
</dbReference>
<dbReference type="InterPro" id="IPR034660">
    <property type="entry name" value="DinB/YfiT-like"/>
</dbReference>
<evidence type="ECO:0000313" key="2">
    <source>
        <dbReference type="EMBL" id="MRS63913.1"/>
    </source>
</evidence>
<evidence type="ECO:0000313" key="3">
    <source>
        <dbReference type="Proteomes" id="UP000441754"/>
    </source>
</evidence>
<dbReference type="InterPro" id="IPR024775">
    <property type="entry name" value="DinB-like"/>
</dbReference>
<dbReference type="Gene3D" id="1.20.120.450">
    <property type="entry name" value="dinb family like domain"/>
    <property type="match status" value="1"/>
</dbReference>
<sequence length="173" mass="19448">MSTTPKTEVWQRGPIPEIPPLLQPVAHAILQAREEVESLMSGFPANYLWQKPAGVASVGFHLQHLTGVLDRLFTYAKNESLTDVQRDWLTSEGKSFPSEKPVQELLGRFHQQVDLALDQLKNTDEQTLTDFRGIGRAQLPSTVLGLLFHAAEHTQRHVGQLFVTVQVLQTYPK</sequence>
<organism evidence="2 3">
    <name type="scientific">Larkinella terrae</name>
    <dbReference type="NCBI Taxonomy" id="2025311"/>
    <lineage>
        <taxon>Bacteria</taxon>
        <taxon>Pseudomonadati</taxon>
        <taxon>Bacteroidota</taxon>
        <taxon>Cytophagia</taxon>
        <taxon>Cytophagales</taxon>
        <taxon>Spirosomataceae</taxon>
        <taxon>Larkinella</taxon>
    </lineage>
</organism>
<accession>A0A7K0EQ07</accession>
<proteinExistence type="predicted"/>
<evidence type="ECO:0000259" key="1">
    <source>
        <dbReference type="Pfam" id="PF12867"/>
    </source>
</evidence>
<protein>
    <submittedName>
        <fullName evidence="2">DUF664 domain-containing protein</fullName>
    </submittedName>
</protein>
<feature type="domain" description="DinB-like" evidence="1">
    <location>
        <begin position="30"/>
        <end position="161"/>
    </location>
</feature>
<dbReference type="AlphaFoldDB" id="A0A7K0EQ07"/>
<gene>
    <name evidence="2" type="ORF">GJJ30_21615</name>
</gene>
<reference evidence="2 3" key="1">
    <citation type="journal article" date="2018" name="Antonie Van Leeuwenhoek">
        <title>Larkinella terrae sp. nov., isolated from soil on Jeju Island, South Korea.</title>
        <authorList>
            <person name="Ten L.N."/>
            <person name="Jeon J."/>
            <person name="Park S.J."/>
            <person name="Park S."/>
            <person name="Lee S.Y."/>
            <person name="Kim M.K."/>
            <person name="Jung H.Y."/>
        </authorList>
    </citation>
    <scope>NUCLEOTIDE SEQUENCE [LARGE SCALE GENOMIC DNA]</scope>
    <source>
        <strain evidence="2 3">KCTC 52001</strain>
    </source>
</reference>
<dbReference type="Pfam" id="PF12867">
    <property type="entry name" value="DinB_2"/>
    <property type="match status" value="1"/>
</dbReference>
<dbReference type="OrthoDB" id="1439983at2"/>
<comment type="caution">
    <text evidence="2">The sequence shown here is derived from an EMBL/GenBank/DDBJ whole genome shotgun (WGS) entry which is preliminary data.</text>
</comment>
<keyword evidence="3" id="KW-1185">Reference proteome</keyword>
<dbReference type="Proteomes" id="UP000441754">
    <property type="component" value="Unassembled WGS sequence"/>
</dbReference>
<dbReference type="SUPFAM" id="SSF109854">
    <property type="entry name" value="DinB/YfiT-like putative metalloenzymes"/>
    <property type="match status" value="1"/>
</dbReference>
<dbReference type="EMBL" id="WJXZ01000013">
    <property type="protein sequence ID" value="MRS63913.1"/>
    <property type="molecule type" value="Genomic_DNA"/>
</dbReference>